<keyword evidence="2" id="KW-0472">Membrane</keyword>
<name>A0A364K172_9BACL</name>
<evidence type="ECO:0000256" key="1">
    <source>
        <dbReference type="SAM" id="MobiDB-lite"/>
    </source>
</evidence>
<organism evidence="3 4">
    <name type="scientific">Thermoflavimicrobium daqui</name>
    <dbReference type="NCBI Taxonomy" id="2137476"/>
    <lineage>
        <taxon>Bacteria</taxon>
        <taxon>Bacillati</taxon>
        <taxon>Bacillota</taxon>
        <taxon>Bacilli</taxon>
        <taxon>Bacillales</taxon>
        <taxon>Thermoactinomycetaceae</taxon>
        <taxon>Thermoflavimicrobium</taxon>
    </lineage>
</organism>
<protein>
    <submittedName>
        <fullName evidence="3">Uncharacterized protein</fullName>
    </submittedName>
</protein>
<reference evidence="3 4" key="1">
    <citation type="submission" date="2018-06" db="EMBL/GenBank/DDBJ databases">
        <title>Thermoflavimicrobium daqus sp. nov., a thermophilic microbe isolated from Moutai-flavour Daqu.</title>
        <authorList>
            <person name="Wang X."/>
            <person name="Zhou H."/>
        </authorList>
    </citation>
    <scope>NUCLEOTIDE SEQUENCE [LARGE SCALE GENOMIC DNA]</scope>
    <source>
        <strain evidence="3 4">FBKL4.011</strain>
    </source>
</reference>
<dbReference type="RefSeq" id="WP_113660301.1">
    <property type="nucleotide sequence ID" value="NZ_KZ845680.1"/>
</dbReference>
<dbReference type="OrthoDB" id="2985618at2"/>
<proteinExistence type="predicted"/>
<reference evidence="3 4" key="2">
    <citation type="submission" date="2018-06" db="EMBL/GenBank/DDBJ databases">
        <authorList>
            <person name="Zhirakovskaya E."/>
        </authorList>
    </citation>
    <scope>NUCLEOTIDE SEQUENCE [LARGE SCALE GENOMIC DNA]</scope>
    <source>
        <strain evidence="3 4">FBKL4.011</strain>
    </source>
</reference>
<feature type="compositionally biased region" description="Basic residues" evidence="1">
    <location>
        <begin position="669"/>
        <end position="679"/>
    </location>
</feature>
<evidence type="ECO:0000256" key="2">
    <source>
        <dbReference type="SAM" id="Phobius"/>
    </source>
</evidence>
<dbReference type="AlphaFoldDB" id="A0A364K172"/>
<evidence type="ECO:0000313" key="3">
    <source>
        <dbReference type="EMBL" id="RAL21323.1"/>
    </source>
</evidence>
<feature type="region of interest" description="Disordered" evidence="1">
    <location>
        <begin position="669"/>
        <end position="697"/>
    </location>
</feature>
<dbReference type="Proteomes" id="UP000251213">
    <property type="component" value="Unassembled WGS sequence"/>
</dbReference>
<feature type="compositionally biased region" description="Polar residues" evidence="1">
    <location>
        <begin position="681"/>
        <end position="697"/>
    </location>
</feature>
<comment type="caution">
    <text evidence="3">The sequence shown here is derived from an EMBL/GenBank/DDBJ whole genome shotgun (WGS) entry which is preliminary data.</text>
</comment>
<keyword evidence="4" id="KW-1185">Reference proteome</keyword>
<feature type="transmembrane region" description="Helical" evidence="2">
    <location>
        <begin position="636"/>
        <end position="659"/>
    </location>
</feature>
<feature type="transmembrane region" description="Helical" evidence="2">
    <location>
        <begin position="603"/>
        <end position="624"/>
    </location>
</feature>
<evidence type="ECO:0000313" key="4">
    <source>
        <dbReference type="Proteomes" id="UP000251213"/>
    </source>
</evidence>
<accession>A0A364K172</accession>
<dbReference type="EMBL" id="QJKK01000018">
    <property type="protein sequence ID" value="RAL21323.1"/>
    <property type="molecule type" value="Genomic_DNA"/>
</dbReference>
<sequence>MSHLQSYLQELQESLQEFKISGNHKQNVERADIFLGFKDEQDDAPGLIINYTYPDHVSLSSRIYSLDPSIIDKYIPTENDFINYSFYLEDLSLDTCFAFVLLFLRSKKLPLDQLPTKWLNYINHWEQEETRSTGLPFHSWGCLHNALGHAYISYQQVGQEIVTNDTKFKKGFIQCLRFIISVLLADELDPSNLTEVDCEAYQKAMTFLRFEEQKYLQLLKHSITVQLELPVKDSDLKVLVDALITTEKVDFKGVLKHFARTDTQNSWTQNGFGLLAVYKPESGRNISDFMISVDPHLNVHLKDLQMKLEQLEQEARQKYRIDIEDAVPAWQDEIGNSTLISSPKDPPTFLTWKQVVHTIWELYCPARSIKVRGYRHDDTFGHLCTMDQCLPLFTDPNIRKHLTIAKWDAQYNYSTIVFSPTMKKFIAACAANPFDFPKLEDLPNESDFDMIELSGGVAVIHKQGIMLLDDWNIELDDWVIEVMDFSRYVDEYQSLLQQFINTRKIINRITKQIDSLYQDFSSGNSPSRKELDKLNLQTTKQKIEIRKAILESITTNPDPNLKTFREKVEQHWGMVSELEKLYETVVETEKILNNFAEARTNSLIQFITLYGFPMVLFAGFFEFVFGDFAQTFPGGIFLGVHFGGLALFLLLSLIGVWILDRIVKRRPPFQTKSKKKKSTSRPTLNKKQDINNRSLPF</sequence>
<gene>
    <name evidence="3" type="ORF">DL897_16935</name>
</gene>
<keyword evidence="2" id="KW-1133">Transmembrane helix</keyword>
<keyword evidence="2" id="KW-0812">Transmembrane</keyword>